<dbReference type="InterPro" id="IPR047793">
    <property type="entry name" value="LiaF_C"/>
</dbReference>
<feature type="transmembrane region" description="Helical" evidence="1">
    <location>
        <begin position="57"/>
        <end position="90"/>
    </location>
</feature>
<evidence type="ECO:0000259" key="2">
    <source>
        <dbReference type="Pfam" id="PF09922"/>
    </source>
</evidence>
<dbReference type="SMR" id="A0A377FW37"/>
<evidence type="ECO:0000313" key="4">
    <source>
        <dbReference type="Proteomes" id="UP000254060"/>
    </source>
</evidence>
<dbReference type="AlphaFoldDB" id="A0A377FW37"/>
<dbReference type="Pfam" id="PF09922">
    <property type="entry name" value="LiaF-like_C"/>
    <property type="match status" value="1"/>
</dbReference>
<keyword evidence="1" id="KW-0812">Transmembrane</keyword>
<evidence type="ECO:0000313" key="3">
    <source>
        <dbReference type="EMBL" id="STO09039.1"/>
    </source>
</evidence>
<evidence type="ECO:0000256" key="1">
    <source>
        <dbReference type="SAM" id="Phobius"/>
    </source>
</evidence>
<keyword evidence="1" id="KW-1133">Transmembrane helix</keyword>
<feature type="domain" description="Cell wall-active antibiotics response LiaF-like C-terminal" evidence="2">
    <location>
        <begin position="122"/>
        <end position="227"/>
    </location>
</feature>
<name>A0A377FW37_9BACL</name>
<feature type="transmembrane region" description="Helical" evidence="1">
    <location>
        <begin position="12"/>
        <end position="45"/>
    </location>
</feature>
<dbReference type="InterPro" id="IPR024425">
    <property type="entry name" value="LiaF-like_C"/>
</dbReference>
<dbReference type="GO" id="GO:0016020">
    <property type="term" value="C:membrane"/>
    <property type="evidence" value="ECO:0007669"/>
    <property type="project" value="InterPro"/>
</dbReference>
<protein>
    <submittedName>
        <fullName evidence="3">Predicted membrane protein</fullName>
    </submittedName>
</protein>
<accession>A0A377FW37</accession>
<reference evidence="3 4" key="1">
    <citation type="submission" date="2018-06" db="EMBL/GenBank/DDBJ databases">
        <authorList>
            <consortium name="Pathogen Informatics"/>
            <person name="Doyle S."/>
        </authorList>
    </citation>
    <scope>NUCLEOTIDE SEQUENCE [LARGE SCALE GENOMIC DNA]</scope>
    <source>
        <strain evidence="3 4">NCTC13163</strain>
    </source>
</reference>
<dbReference type="Proteomes" id="UP000254060">
    <property type="component" value="Unassembled WGS sequence"/>
</dbReference>
<keyword evidence="1" id="KW-0472">Membrane</keyword>
<dbReference type="NCBIfam" id="NF040535">
    <property type="entry name" value="LiaF_C_term"/>
    <property type="match status" value="1"/>
</dbReference>
<dbReference type="STRING" id="1397694.GCA_000702585_02920"/>
<proteinExistence type="predicted"/>
<sequence>MERWNTRQIIGFMIILFAVGLFIDIVTGGNSILFSMILPLLLLYIGRRFSRKGNQSVSYVFYGIGSIMLVGLIFSSAAFGFVLSGLLLMFGYRLYKNRPLESNRFRSHLRQEQAFSFGTKESGHYVLQDTNEFFLLRDVEMDLSRAIIPEGETFLLLNGLAGDVRILIPAGYDYSIDASIGFGKIQVDESNYSPVFNRRFYTASDDYPTATRKVRIHIVLMSGSVEVMTV</sequence>
<gene>
    <name evidence="3" type="ORF">NCTC13163_02434</name>
</gene>
<dbReference type="OrthoDB" id="2351415at2"/>
<dbReference type="InterPro" id="IPR016975">
    <property type="entry name" value="Cell_wall_LiaF"/>
</dbReference>
<organism evidence="3 4">
    <name type="scientific">Exiguobacterium aurantiacum</name>
    <dbReference type="NCBI Taxonomy" id="33987"/>
    <lineage>
        <taxon>Bacteria</taxon>
        <taxon>Bacillati</taxon>
        <taxon>Bacillota</taxon>
        <taxon>Bacilli</taxon>
        <taxon>Bacillales</taxon>
        <taxon>Bacillales Family XII. Incertae Sedis</taxon>
        <taxon>Exiguobacterium</taxon>
    </lineage>
</organism>
<dbReference type="RefSeq" id="WP_029335935.1">
    <property type="nucleotide sequence ID" value="NZ_UGGP01000001.1"/>
</dbReference>
<dbReference type="EMBL" id="UGGP01000001">
    <property type="protein sequence ID" value="STO09039.1"/>
    <property type="molecule type" value="Genomic_DNA"/>
</dbReference>
<dbReference type="PIRSF" id="PIRSF031509">
    <property type="entry name" value="Cell_wall_LiaF/YvqF"/>
    <property type="match status" value="1"/>
</dbReference>